<accession>U3A847</accession>
<dbReference type="AlphaFoldDB" id="U3A847"/>
<keyword evidence="2" id="KW-1185">Reference proteome</keyword>
<reference evidence="1 2" key="1">
    <citation type="submission" date="2013-09" db="EMBL/GenBank/DDBJ databases">
        <title>Whole genome shotgun sequence of Vibrio proteolyticus NBRC 13287.</title>
        <authorList>
            <person name="Isaki S."/>
            <person name="Hosoyama A."/>
            <person name="Numata M."/>
            <person name="Hashimoto M."/>
            <person name="Hosoyama Y."/>
            <person name="Tsuchikane K."/>
            <person name="Noguchi M."/>
            <person name="Hirakata S."/>
            <person name="Ichikawa N."/>
            <person name="Ohji S."/>
            <person name="Yamazoe A."/>
            <person name="Fujita N."/>
        </authorList>
    </citation>
    <scope>NUCLEOTIDE SEQUENCE [LARGE SCALE GENOMIC DNA]</scope>
    <source>
        <strain evidence="1 2">NBRC 13287</strain>
    </source>
</reference>
<proteinExistence type="predicted"/>
<evidence type="ECO:0000313" key="1">
    <source>
        <dbReference type="EMBL" id="GAD69527.1"/>
    </source>
</evidence>
<dbReference type="RefSeq" id="WP_021707489.1">
    <property type="nucleotide sequence ID" value="NZ_BATJ01000035.1"/>
</dbReference>
<name>U3A847_VIBPR</name>
<dbReference type="EMBL" id="BATJ01000035">
    <property type="protein sequence ID" value="GAD69527.1"/>
    <property type="molecule type" value="Genomic_DNA"/>
</dbReference>
<dbReference type="eggNOG" id="ENOG5033K7R">
    <property type="taxonomic scope" value="Bacteria"/>
</dbReference>
<sequence length="255" mass="28561">MGENLNSAKEMLADASSLIIELEKDISKFFMSKPYKTIVEHNSKTRADTHKIKLTQEIPGQFRSKARHIASDIRSSLDHVGFAAALAQGKTNPRKTYFPFAKADTEESNVRKGNCKDIPQEIFDVFWGFRPFIGGDDVLWALNEIANCNKHRSVVPVGHGLGGQHMMQNFKCDGLCHEMAFPPRWDTANNEAILCVVDSSANTTYDIRLSFDICFGDISVVKGYPVVNTLRYLHQKANEIILASEIKGEELGYFA</sequence>
<evidence type="ECO:0000313" key="2">
    <source>
        <dbReference type="Proteomes" id="UP000016570"/>
    </source>
</evidence>
<comment type="caution">
    <text evidence="1">The sequence shown here is derived from an EMBL/GenBank/DDBJ whole genome shotgun (WGS) entry which is preliminary data.</text>
</comment>
<protein>
    <submittedName>
        <fullName evidence="1">Uncharacterized protein</fullName>
    </submittedName>
</protein>
<dbReference type="Proteomes" id="UP000016570">
    <property type="component" value="Unassembled WGS sequence"/>
</dbReference>
<gene>
    <name evidence="1" type="ORF">VPR01S_35_00140</name>
</gene>
<organism evidence="1 2">
    <name type="scientific">Vibrio proteolyticus NBRC 13287</name>
    <dbReference type="NCBI Taxonomy" id="1219065"/>
    <lineage>
        <taxon>Bacteria</taxon>
        <taxon>Pseudomonadati</taxon>
        <taxon>Pseudomonadota</taxon>
        <taxon>Gammaproteobacteria</taxon>
        <taxon>Vibrionales</taxon>
        <taxon>Vibrionaceae</taxon>
        <taxon>Vibrio</taxon>
    </lineage>
</organism>